<dbReference type="InterPro" id="IPR044515">
    <property type="entry name" value="ABTB1"/>
</dbReference>
<evidence type="ECO:0000313" key="5">
    <source>
        <dbReference type="Proteomes" id="UP000683360"/>
    </source>
</evidence>
<dbReference type="PANTHER" id="PTHR46231">
    <property type="entry name" value="ANKYRIN REPEAT AND BTB/POZ DOMAIN-CONTAINING PROTEIN 1"/>
    <property type="match status" value="1"/>
</dbReference>
<dbReference type="Gene3D" id="1.25.40.420">
    <property type="match status" value="1"/>
</dbReference>
<evidence type="ECO:0000256" key="2">
    <source>
        <dbReference type="ARBA" id="ARBA00023043"/>
    </source>
</evidence>
<comment type="caution">
    <text evidence="4">The sequence shown here is derived from an EMBL/GenBank/DDBJ whole genome shotgun (WGS) entry which is preliminary data.</text>
</comment>
<keyword evidence="1" id="KW-0677">Repeat</keyword>
<reference evidence="4" key="1">
    <citation type="submission" date="2021-03" db="EMBL/GenBank/DDBJ databases">
        <authorList>
            <person name="Bekaert M."/>
        </authorList>
    </citation>
    <scope>NUCLEOTIDE SEQUENCE</scope>
</reference>
<gene>
    <name evidence="4" type="ORF">MEDL_57881</name>
</gene>
<dbReference type="PANTHER" id="PTHR46231:SF1">
    <property type="entry name" value="ANKYRIN REPEAT AND BTB_POZ DOMAIN-CONTAINING PROTEIN 1"/>
    <property type="match status" value="1"/>
</dbReference>
<dbReference type="InterPro" id="IPR011333">
    <property type="entry name" value="SKP1/BTB/POZ_sf"/>
</dbReference>
<name>A0A8S3UIE9_MYTED</name>
<keyword evidence="5" id="KW-1185">Reference proteome</keyword>
<keyword evidence="2" id="KW-0040">ANK repeat</keyword>
<accession>A0A8S3UIE9</accession>
<evidence type="ECO:0000256" key="1">
    <source>
        <dbReference type="ARBA" id="ARBA00022737"/>
    </source>
</evidence>
<dbReference type="Gene3D" id="3.30.710.10">
    <property type="entry name" value="Potassium Channel Kv1.1, Chain A"/>
    <property type="match status" value="1"/>
</dbReference>
<dbReference type="InterPro" id="IPR011705">
    <property type="entry name" value="BACK"/>
</dbReference>
<evidence type="ECO:0000259" key="3">
    <source>
        <dbReference type="Pfam" id="PF07707"/>
    </source>
</evidence>
<dbReference type="AlphaFoldDB" id="A0A8S3UIE9"/>
<evidence type="ECO:0000313" key="4">
    <source>
        <dbReference type="EMBL" id="CAG2245884.1"/>
    </source>
</evidence>
<organism evidence="4 5">
    <name type="scientific">Mytilus edulis</name>
    <name type="common">Blue mussel</name>
    <dbReference type="NCBI Taxonomy" id="6550"/>
    <lineage>
        <taxon>Eukaryota</taxon>
        <taxon>Metazoa</taxon>
        <taxon>Spiralia</taxon>
        <taxon>Lophotrochozoa</taxon>
        <taxon>Mollusca</taxon>
        <taxon>Bivalvia</taxon>
        <taxon>Autobranchia</taxon>
        <taxon>Pteriomorphia</taxon>
        <taxon>Mytilida</taxon>
        <taxon>Mytiloidea</taxon>
        <taxon>Mytilidae</taxon>
        <taxon>Mytilinae</taxon>
        <taxon>Mytilus</taxon>
    </lineage>
</organism>
<dbReference type="Pfam" id="PF07707">
    <property type="entry name" value="BACK"/>
    <property type="match status" value="1"/>
</dbReference>
<dbReference type="Proteomes" id="UP000683360">
    <property type="component" value="Unassembled WGS sequence"/>
</dbReference>
<sequence length="166" mass="19021">MTLRAQYLLSDFVRSTLISSPKFSIIYTKIALSEETVYDVLCCADLYLLPGLKRHCANYIGKHLNTANVVQVTRTAKLFSLPRLEDQCAEFIANNIEKILEQEDFAELVKQDAAEVKGRQETDTIDIIDNIRFHLTFSIQTYGEMEEANEKLRLIDDLLEELELEG</sequence>
<dbReference type="GO" id="GO:0000151">
    <property type="term" value="C:ubiquitin ligase complex"/>
    <property type="evidence" value="ECO:0007669"/>
    <property type="project" value="TreeGrafter"/>
</dbReference>
<proteinExistence type="predicted"/>
<feature type="domain" description="BACK" evidence="3">
    <location>
        <begin position="70"/>
        <end position="115"/>
    </location>
</feature>
<dbReference type="EMBL" id="CAJPWZ010002798">
    <property type="protein sequence ID" value="CAG2245884.1"/>
    <property type="molecule type" value="Genomic_DNA"/>
</dbReference>
<dbReference type="CDD" id="cd18497">
    <property type="entry name" value="BACK_ABTB1_BPOZ"/>
    <property type="match status" value="1"/>
</dbReference>
<dbReference type="GO" id="GO:0005737">
    <property type="term" value="C:cytoplasm"/>
    <property type="evidence" value="ECO:0007669"/>
    <property type="project" value="TreeGrafter"/>
</dbReference>
<protein>
    <submittedName>
        <fullName evidence="4">ABTB1</fullName>
    </submittedName>
</protein>
<dbReference type="OrthoDB" id="684045at2759"/>